<dbReference type="GO" id="GO:0008270">
    <property type="term" value="F:zinc ion binding"/>
    <property type="evidence" value="ECO:0007669"/>
    <property type="project" value="InterPro"/>
</dbReference>
<dbReference type="GO" id="GO:0008237">
    <property type="term" value="F:metallopeptidase activity"/>
    <property type="evidence" value="ECO:0007669"/>
    <property type="project" value="UniProtKB-KW"/>
</dbReference>
<dbReference type="GO" id="GO:0004177">
    <property type="term" value="F:aminopeptidase activity"/>
    <property type="evidence" value="ECO:0007669"/>
    <property type="project" value="UniProtKB-KW"/>
</dbReference>
<protein>
    <submittedName>
        <fullName evidence="17">Uncharacterized protein, isoform C</fullName>
    </submittedName>
</protein>
<evidence type="ECO:0000256" key="4">
    <source>
        <dbReference type="ARBA" id="ARBA00022622"/>
    </source>
</evidence>
<sequence>MLTPCLVILLLASTPGLSQGTEVVAPEERHLLPARSLRLPNDTYPLSYQLHISTNIHLGEWRFAGNATIDIEIRRSTNEIVVHAKNLSDIQITLRLLDNAKPEELGELVDDITHTFDPYATFLIVHPRVDYQAFEAGQRYRLQITYTGLMGTRPKGLYWMAYEEEPPSNRTVYVAATQSEPTFARLIMPCYDEPAFKSNYSIRLTHSSSLTAISNMPVKELVNHGELTTTTFQTTPPMSTYLVAFVISNFDHISETYRGVTQSIYSSPTSKDKGRSALKNVVLTVAALEDYFGVSYMLPKLDHVALKKNQGVAMENWGLITFRDDSLLSQDDADKHKTLKHKVMQNHEISHQWFGNLVSPEWWSYVWMNEGLATYFSYVITDLLHPEDNVMEIFNRDEAEHAYSYSSFFDVRPMTYYVETESEIMKVFDIISYKRAACVIKMFHHAFHQKTFVQGINRYLKTFLTLFQPIQRRQRDGSVQFNPSGCLGGSTVPGPALEAPSPSHHAILDAQRMAANCLDHPEL</sequence>
<evidence type="ECO:0000256" key="3">
    <source>
        <dbReference type="ARBA" id="ARBA00022438"/>
    </source>
</evidence>
<feature type="domain" description="Aminopeptidase N-like N-terminal" evidence="16">
    <location>
        <begin position="45"/>
        <end position="242"/>
    </location>
</feature>
<keyword evidence="5" id="KW-0645">Protease</keyword>
<dbReference type="FunFam" id="1.10.390.10:FF:000013">
    <property type="entry name" value="Aminopeptidase N"/>
    <property type="match status" value="1"/>
</dbReference>
<evidence type="ECO:0000256" key="5">
    <source>
        <dbReference type="ARBA" id="ARBA00022670"/>
    </source>
</evidence>
<keyword evidence="7" id="KW-0378">Hydrolase</keyword>
<dbReference type="AlphaFoldDB" id="A0A0Q9WYN3"/>
<dbReference type="Gene3D" id="1.10.390.10">
    <property type="entry name" value="Neutral Protease Domain 2"/>
    <property type="match status" value="1"/>
</dbReference>
<dbReference type="GO" id="GO:0006508">
    <property type="term" value="P:proteolysis"/>
    <property type="evidence" value="ECO:0007669"/>
    <property type="project" value="UniProtKB-KW"/>
</dbReference>
<keyword evidence="4" id="KW-0336">GPI-anchor</keyword>
<keyword evidence="10" id="KW-0449">Lipoprotein</keyword>
<feature type="binding site" evidence="12">
    <location>
        <position position="351"/>
    </location>
    <ligand>
        <name>Zn(2+)</name>
        <dbReference type="ChEBI" id="CHEBI:29105"/>
        <note>catalytic</note>
    </ligand>
</feature>
<evidence type="ECO:0000259" key="16">
    <source>
        <dbReference type="Pfam" id="PF17900"/>
    </source>
</evidence>
<organism evidence="17 18">
    <name type="scientific">Drosophila mojavensis</name>
    <name type="common">Fruit fly</name>
    <dbReference type="NCBI Taxonomy" id="7230"/>
    <lineage>
        <taxon>Eukaryota</taxon>
        <taxon>Metazoa</taxon>
        <taxon>Ecdysozoa</taxon>
        <taxon>Arthropoda</taxon>
        <taxon>Hexapoda</taxon>
        <taxon>Insecta</taxon>
        <taxon>Pterygota</taxon>
        <taxon>Neoptera</taxon>
        <taxon>Endopterygota</taxon>
        <taxon>Diptera</taxon>
        <taxon>Brachycera</taxon>
        <taxon>Muscomorpha</taxon>
        <taxon>Ephydroidea</taxon>
        <taxon>Drosophilidae</taxon>
        <taxon>Drosophila</taxon>
    </lineage>
</organism>
<evidence type="ECO:0000256" key="7">
    <source>
        <dbReference type="ARBA" id="ARBA00022801"/>
    </source>
</evidence>
<dbReference type="GO" id="GO:0005737">
    <property type="term" value="C:cytoplasm"/>
    <property type="evidence" value="ECO:0007669"/>
    <property type="project" value="TreeGrafter"/>
</dbReference>
<evidence type="ECO:0000256" key="2">
    <source>
        <dbReference type="ARBA" id="ARBA00010136"/>
    </source>
</evidence>
<dbReference type="OrthoDB" id="10031169at2759"/>
<evidence type="ECO:0000256" key="12">
    <source>
        <dbReference type="PIRSR" id="PIRSR634016-3"/>
    </source>
</evidence>
<comment type="similarity">
    <text evidence="2">Belongs to the peptidase M1 family.</text>
</comment>
<reference evidence="17 18" key="1">
    <citation type="journal article" date="2007" name="Nature">
        <title>Evolution of genes and genomes on the Drosophila phylogeny.</title>
        <authorList>
            <consortium name="Drosophila 12 Genomes Consortium"/>
            <person name="Clark A.G."/>
            <person name="Eisen M.B."/>
            <person name="Smith D.R."/>
            <person name="Bergman C.M."/>
            <person name="Oliver B."/>
            <person name="Markow T.A."/>
            <person name="Kaufman T.C."/>
            <person name="Kellis M."/>
            <person name="Gelbart W."/>
            <person name="Iyer V.N."/>
            <person name="Pollard D.A."/>
            <person name="Sackton T.B."/>
            <person name="Larracuente A.M."/>
            <person name="Singh N.D."/>
            <person name="Abad J.P."/>
            <person name="Abt D.N."/>
            <person name="Adryan B."/>
            <person name="Aguade M."/>
            <person name="Akashi H."/>
            <person name="Anderson W.W."/>
            <person name="Aquadro C.F."/>
            <person name="Ardell D.H."/>
            <person name="Arguello R."/>
            <person name="Artieri C.G."/>
            <person name="Barbash D.A."/>
            <person name="Barker D."/>
            <person name="Barsanti P."/>
            <person name="Batterham P."/>
            <person name="Batzoglou S."/>
            <person name="Begun D."/>
            <person name="Bhutkar A."/>
            <person name="Blanco E."/>
            <person name="Bosak S.A."/>
            <person name="Bradley R.K."/>
            <person name="Brand A.D."/>
            <person name="Brent M.R."/>
            <person name="Brooks A.N."/>
            <person name="Brown R.H."/>
            <person name="Butlin R.K."/>
            <person name="Caggese C."/>
            <person name="Calvi B.R."/>
            <person name="Bernardo de Carvalho A."/>
            <person name="Caspi A."/>
            <person name="Castrezana S."/>
            <person name="Celniker S.E."/>
            <person name="Chang J.L."/>
            <person name="Chapple C."/>
            <person name="Chatterji S."/>
            <person name="Chinwalla A."/>
            <person name="Civetta A."/>
            <person name="Clifton S.W."/>
            <person name="Comeron J.M."/>
            <person name="Costello J.C."/>
            <person name="Coyne J.A."/>
            <person name="Daub J."/>
            <person name="David R.G."/>
            <person name="Delcher A.L."/>
            <person name="Delehaunty K."/>
            <person name="Do C.B."/>
            <person name="Ebling H."/>
            <person name="Edwards K."/>
            <person name="Eickbush T."/>
            <person name="Evans J.D."/>
            <person name="Filipski A."/>
            <person name="Findeiss S."/>
            <person name="Freyhult E."/>
            <person name="Fulton L."/>
            <person name="Fulton R."/>
            <person name="Garcia A.C."/>
            <person name="Gardiner A."/>
            <person name="Garfield D.A."/>
            <person name="Garvin B.E."/>
            <person name="Gibson G."/>
            <person name="Gilbert D."/>
            <person name="Gnerre S."/>
            <person name="Godfrey J."/>
            <person name="Good R."/>
            <person name="Gotea V."/>
            <person name="Gravely B."/>
            <person name="Greenberg A.J."/>
            <person name="Griffiths-Jones S."/>
            <person name="Gross S."/>
            <person name="Guigo R."/>
            <person name="Gustafson E.A."/>
            <person name="Haerty W."/>
            <person name="Hahn M.W."/>
            <person name="Halligan D.L."/>
            <person name="Halpern A.L."/>
            <person name="Halter G.M."/>
            <person name="Han M.V."/>
            <person name="Heger A."/>
            <person name="Hillier L."/>
            <person name="Hinrichs A.S."/>
            <person name="Holmes I."/>
            <person name="Hoskins R.A."/>
            <person name="Hubisz M.J."/>
            <person name="Hultmark D."/>
            <person name="Huntley M.A."/>
            <person name="Jaffe D.B."/>
            <person name="Jagadeeshan S."/>
            <person name="Jeck W.R."/>
            <person name="Johnson J."/>
            <person name="Jones C.D."/>
            <person name="Jordan W.C."/>
            <person name="Karpen G.H."/>
            <person name="Kataoka E."/>
            <person name="Keightley P.D."/>
            <person name="Kheradpour P."/>
            <person name="Kirkness E.F."/>
            <person name="Koerich L.B."/>
            <person name="Kristiansen K."/>
            <person name="Kudrna D."/>
            <person name="Kulathinal R.J."/>
            <person name="Kumar S."/>
            <person name="Kwok R."/>
            <person name="Lander E."/>
            <person name="Langley C.H."/>
            <person name="Lapoint R."/>
            <person name="Lazzaro B.P."/>
            <person name="Lee S.J."/>
            <person name="Levesque L."/>
            <person name="Li R."/>
            <person name="Lin C.F."/>
            <person name="Lin M.F."/>
            <person name="Lindblad-Toh K."/>
            <person name="Llopart A."/>
            <person name="Long M."/>
            <person name="Low L."/>
            <person name="Lozovsky E."/>
            <person name="Lu J."/>
            <person name="Luo M."/>
            <person name="Machado C.A."/>
            <person name="Makalowski W."/>
            <person name="Marzo M."/>
            <person name="Matsuda M."/>
            <person name="Matzkin L."/>
            <person name="McAllister B."/>
            <person name="McBride C.S."/>
            <person name="McKernan B."/>
            <person name="McKernan K."/>
            <person name="Mendez-Lago M."/>
            <person name="Minx P."/>
            <person name="Mollenhauer M.U."/>
            <person name="Montooth K."/>
            <person name="Mount S.M."/>
            <person name="Mu X."/>
            <person name="Myers E."/>
            <person name="Negre B."/>
            <person name="Newfeld S."/>
            <person name="Nielsen R."/>
            <person name="Noor M.A."/>
            <person name="O'Grady P."/>
            <person name="Pachter L."/>
            <person name="Papaceit M."/>
            <person name="Parisi M.J."/>
            <person name="Parisi M."/>
            <person name="Parts L."/>
            <person name="Pedersen J.S."/>
            <person name="Pesole G."/>
            <person name="Phillippy A.M."/>
            <person name="Ponting C.P."/>
            <person name="Pop M."/>
            <person name="Porcelli D."/>
            <person name="Powell J.R."/>
            <person name="Prohaska S."/>
            <person name="Pruitt K."/>
            <person name="Puig M."/>
            <person name="Quesneville H."/>
            <person name="Ram K.R."/>
            <person name="Rand D."/>
            <person name="Rasmussen M.D."/>
            <person name="Reed L.K."/>
            <person name="Reenan R."/>
            <person name="Reily A."/>
            <person name="Remington K.A."/>
            <person name="Rieger T.T."/>
            <person name="Ritchie M.G."/>
            <person name="Robin C."/>
            <person name="Rogers Y.H."/>
            <person name="Rohde C."/>
            <person name="Rozas J."/>
            <person name="Rubenfield M.J."/>
            <person name="Ruiz A."/>
            <person name="Russo S."/>
            <person name="Salzberg S.L."/>
            <person name="Sanchez-Gracia A."/>
            <person name="Saranga D.J."/>
            <person name="Sato H."/>
            <person name="Schaeffer S.W."/>
            <person name="Schatz M.C."/>
            <person name="Schlenke T."/>
            <person name="Schwartz R."/>
            <person name="Segarra C."/>
            <person name="Singh R.S."/>
            <person name="Sirot L."/>
            <person name="Sirota M."/>
            <person name="Sisneros N.B."/>
            <person name="Smith C.D."/>
            <person name="Smith T.F."/>
            <person name="Spieth J."/>
            <person name="Stage D.E."/>
            <person name="Stark A."/>
            <person name="Stephan W."/>
            <person name="Strausberg R.L."/>
            <person name="Strempel S."/>
            <person name="Sturgill D."/>
            <person name="Sutton G."/>
            <person name="Sutton G.G."/>
            <person name="Tao W."/>
            <person name="Teichmann S."/>
            <person name="Tobari Y.N."/>
            <person name="Tomimura Y."/>
            <person name="Tsolas J.M."/>
            <person name="Valente V.L."/>
            <person name="Venter E."/>
            <person name="Venter J.C."/>
            <person name="Vicario S."/>
            <person name="Vieira F.G."/>
            <person name="Vilella A.J."/>
            <person name="Villasante A."/>
            <person name="Walenz B."/>
            <person name="Wang J."/>
            <person name="Wasserman M."/>
            <person name="Watts T."/>
            <person name="Wilson D."/>
            <person name="Wilson R.K."/>
            <person name="Wing R.A."/>
            <person name="Wolfner M.F."/>
            <person name="Wong A."/>
            <person name="Wong G.K."/>
            <person name="Wu C.I."/>
            <person name="Wu G."/>
            <person name="Yamamoto D."/>
            <person name="Yang H.P."/>
            <person name="Yang S.P."/>
            <person name="Yorke J.A."/>
            <person name="Yoshida K."/>
            <person name="Zdobnov E."/>
            <person name="Zhang P."/>
            <person name="Zhang Y."/>
            <person name="Zimin A.V."/>
            <person name="Baldwin J."/>
            <person name="Abdouelleil A."/>
            <person name="Abdulkadir J."/>
            <person name="Abebe A."/>
            <person name="Abera B."/>
            <person name="Abreu J."/>
            <person name="Acer S.C."/>
            <person name="Aftuck L."/>
            <person name="Alexander A."/>
            <person name="An P."/>
            <person name="Anderson E."/>
            <person name="Anderson S."/>
            <person name="Arachi H."/>
            <person name="Azer M."/>
            <person name="Bachantsang P."/>
            <person name="Barry A."/>
            <person name="Bayul T."/>
            <person name="Berlin A."/>
            <person name="Bessette D."/>
            <person name="Bloom T."/>
            <person name="Blye J."/>
            <person name="Boguslavskiy L."/>
            <person name="Bonnet C."/>
            <person name="Boukhgalter B."/>
            <person name="Bourzgui I."/>
            <person name="Brown A."/>
            <person name="Cahill P."/>
            <person name="Channer S."/>
            <person name="Cheshatsang Y."/>
            <person name="Chuda L."/>
            <person name="Citroen M."/>
            <person name="Collymore A."/>
            <person name="Cooke P."/>
            <person name="Costello M."/>
            <person name="D'Aco K."/>
            <person name="Daza R."/>
            <person name="De Haan G."/>
            <person name="DeGray S."/>
            <person name="DeMaso C."/>
            <person name="Dhargay N."/>
            <person name="Dooley K."/>
            <person name="Dooley E."/>
            <person name="Doricent M."/>
            <person name="Dorje P."/>
            <person name="Dorjee K."/>
            <person name="Dupes A."/>
            <person name="Elong R."/>
            <person name="Falk J."/>
            <person name="Farina A."/>
            <person name="Faro S."/>
            <person name="Ferguson D."/>
            <person name="Fisher S."/>
            <person name="Foley C.D."/>
            <person name="Franke A."/>
            <person name="Friedrich D."/>
            <person name="Gadbois L."/>
            <person name="Gearin G."/>
            <person name="Gearin C.R."/>
            <person name="Giannoukos G."/>
            <person name="Goode T."/>
            <person name="Graham J."/>
            <person name="Grandbois E."/>
            <person name="Grewal S."/>
            <person name="Gyaltsen K."/>
            <person name="Hafez N."/>
            <person name="Hagos B."/>
            <person name="Hall J."/>
            <person name="Henson C."/>
            <person name="Hollinger A."/>
            <person name="Honan T."/>
            <person name="Huard M.D."/>
            <person name="Hughes L."/>
            <person name="Hurhula B."/>
            <person name="Husby M.E."/>
            <person name="Kamat A."/>
            <person name="Kanga B."/>
            <person name="Kashin S."/>
            <person name="Khazanovich D."/>
            <person name="Kisner P."/>
            <person name="Lance K."/>
            <person name="Lara M."/>
            <person name="Lee W."/>
            <person name="Lennon N."/>
            <person name="Letendre F."/>
            <person name="LeVine R."/>
            <person name="Lipovsky A."/>
            <person name="Liu X."/>
            <person name="Liu J."/>
            <person name="Liu S."/>
            <person name="Lokyitsang T."/>
            <person name="Lokyitsang Y."/>
            <person name="Lubonja R."/>
            <person name="Lui A."/>
            <person name="MacDonald P."/>
            <person name="Magnisalis V."/>
            <person name="Maru K."/>
            <person name="Matthews C."/>
            <person name="McCusker W."/>
            <person name="McDonough S."/>
            <person name="Mehta T."/>
            <person name="Meldrim J."/>
            <person name="Meneus L."/>
            <person name="Mihai O."/>
            <person name="Mihalev A."/>
            <person name="Mihova T."/>
            <person name="Mittelman R."/>
            <person name="Mlenga V."/>
            <person name="Montmayeur A."/>
            <person name="Mulrain L."/>
            <person name="Navidi A."/>
            <person name="Naylor J."/>
            <person name="Negash T."/>
            <person name="Nguyen T."/>
            <person name="Nguyen N."/>
            <person name="Nicol R."/>
            <person name="Norbu C."/>
            <person name="Norbu N."/>
            <person name="Novod N."/>
            <person name="O'Neill B."/>
            <person name="Osman S."/>
            <person name="Markiewicz E."/>
            <person name="Oyono O.L."/>
            <person name="Patti C."/>
            <person name="Phunkhang P."/>
            <person name="Pierre F."/>
            <person name="Priest M."/>
            <person name="Raghuraman S."/>
            <person name="Rege F."/>
            <person name="Reyes R."/>
            <person name="Rise C."/>
            <person name="Rogov P."/>
            <person name="Ross K."/>
            <person name="Ryan E."/>
            <person name="Settipalli S."/>
            <person name="Shea T."/>
            <person name="Sherpa N."/>
            <person name="Shi L."/>
            <person name="Shih D."/>
            <person name="Sparrow T."/>
            <person name="Spaulding J."/>
            <person name="Stalker J."/>
            <person name="Stange-Thomann N."/>
            <person name="Stavropoulos S."/>
            <person name="Stone C."/>
            <person name="Strader C."/>
            <person name="Tesfaye S."/>
            <person name="Thomson T."/>
            <person name="Thoulutsang Y."/>
            <person name="Thoulutsang D."/>
            <person name="Topham K."/>
            <person name="Topping I."/>
            <person name="Tsamla T."/>
            <person name="Vassiliev H."/>
            <person name="Vo A."/>
            <person name="Wangchuk T."/>
            <person name="Wangdi T."/>
            <person name="Weiand M."/>
            <person name="Wilkinson J."/>
            <person name="Wilson A."/>
            <person name="Yadav S."/>
            <person name="Young G."/>
            <person name="Yu Q."/>
            <person name="Zembek L."/>
            <person name="Zhong D."/>
            <person name="Zimmer A."/>
            <person name="Zwirko Z."/>
            <person name="Jaffe D.B."/>
            <person name="Alvarez P."/>
            <person name="Brockman W."/>
            <person name="Butler J."/>
            <person name="Chin C."/>
            <person name="Gnerre S."/>
            <person name="Grabherr M."/>
            <person name="Kleber M."/>
            <person name="Mauceli E."/>
            <person name="MacCallum I."/>
        </authorList>
    </citation>
    <scope>NUCLEOTIDE SEQUENCE [LARGE SCALE GENOMIC DNA]</scope>
    <source>
        <strain evidence="18">Tucson 15081-1352.22</strain>
    </source>
</reference>
<evidence type="ECO:0000256" key="9">
    <source>
        <dbReference type="ARBA" id="ARBA00023049"/>
    </source>
</evidence>
<dbReference type="Pfam" id="PF17900">
    <property type="entry name" value="Peptidase_M1_N"/>
    <property type="match status" value="1"/>
</dbReference>
<keyword evidence="9" id="KW-0482">Metalloprotease</keyword>
<accession>A0A0Q9WYN3</accession>
<dbReference type="GO" id="GO:0098552">
    <property type="term" value="C:side of membrane"/>
    <property type="evidence" value="ECO:0007669"/>
    <property type="project" value="UniProtKB-KW"/>
</dbReference>
<dbReference type="EMBL" id="CH933806">
    <property type="protein sequence ID" value="KRG01035.1"/>
    <property type="molecule type" value="Genomic_DNA"/>
</dbReference>
<feature type="domain" description="Peptidase M1 membrane alanine aminopeptidase" evidence="15">
    <location>
        <begin position="278"/>
        <end position="463"/>
    </location>
</feature>
<evidence type="ECO:0000256" key="8">
    <source>
        <dbReference type="ARBA" id="ARBA00022833"/>
    </source>
</evidence>
<evidence type="ECO:0000259" key="15">
    <source>
        <dbReference type="Pfam" id="PF01433"/>
    </source>
</evidence>
<evidence type="ECO:0000256" key="6">
    <source>
        <dbReference type="ARBA" id="ARBA00022723"/>
    </source>
</evidence>
<comment type="cofactor">
    <cofactor evidence="12">
        <name>Zn(2+)</name>
        <dbReference type="ChEBI" id="CHEBI:29105"/>
    </cofactor>
    <text evidence="12">Binds 1 zinc ion per subunit.</text>
</comment>
<evidence type="ECO:0000256" key="14">
    <source>
        <dbReference type="SAM" id="SignalP"/>
    </source>
</evidence>
<feature type="site" description="Transition state stabilizer" evidence="13">
    <location>
        <position position="433"/>
    </location>
</feature>
<dbReference type="Proteomes" id="UP000009192">
    <property type="component" value="Unassembled WGS sequence"/>
</dbReference>
<proteinExistence type="inferred from homology"/>
<gene>
    <name evidence="17" type="primary">Dmoj\GI24286</name>
    <name evidence="17" type="ORF">Dmoj_GI24286</name>
</gene>
<keyword evidence="14" id="KW-0732">Signal</keyword>
<keyword evidence="8 12" id="KW-0862">Zinc</keyword>
<dbReference type="GO" id="GO:0005615">
    <property type="term" value="C:extracellular space"/>
    <property type="evidence" value="ECO:0007669"/>
    <property type="project" value="TreeGrafter"/>
</dbReference>
<evidence type="ECO:0000256" key="11">
    <source>
        <dbReference type="PIRSR" id="PIRSR634016-1"/>
    </source>
</evidence>
<evidence type="ECO:0000256" key="13">
    <source>
        <dbReference type="PIRSR" id="PIRSR634016-4"/>
    </source>
</evidence>
<feature type="active site" description="Proton acceptor" evidence="11">
    <location>
        <position position="348"/>
    </location>
</feature>
<dbReference type="InterPro" id="IPR027268">
    <property type="entry name" value="Peptidase_M4/M1_CTD_sf"/>
</dbReference>
<dbReference type="Gene3D" id="2.60.40.1730">
    <property type="entry name" value="tricorn interacting facor f3 domain"/>
    <property type="match status" value="1"/>
</dbReference>
<dbReference type="PANTHER" id="PTHR11533:SF299">
    <property type="entry name" value="AMINOPEPTIDASE"/>
    <property type="match status" value="1"/>
</dbReference>
<keyword evidence="6 12" id="KW-0479">Metal-binding</keyword>
<dbReference type="InterPro" id="IPR034016">
    <property type="entry name" value="M1_APN-typ"/>
</dbReference>
<dbReference type="CDD" id="cd09601">
    <property type="entry name" value="M1_APN-Q_like"/>
    <property type="match status" value="1"/>
</dbReference>
<evidence type="ECO:0000313" key="18">
    <source>
        <dbReference type="Proteomes" id="UP000009192"/>
    </source>
</evidence>
<dbReference type="SUPFAM" id="SSF63737">
    <property type="entry name" value="Leukotriene A4 hydrolase N-terminal domain"/>
    <property type="match status" value="1"/>
</dbReference>
<dbReference type="Pfam" id="PF01433">
    <property type="entry name" value="Peptidase_M1"/>
    <property type="match status" value="1"/>
</dbReference>
<keyword evidence="4" id="KW-0325">Glycoprotein</keyword>
<keyword evidence="3" id="KW-0031">Aminopeptidase</keyword>
<dbReference type="InterPro" id="IPR014782">
    <property type="entry name" value="Peptidase_M1_dom"/>
</dbReference>
<name>A0A0Q9WYN3_DROMO</name>
<feature type="binding site" evidence="12">
    <location>
        <position position="347"/>
    </location>
    <ligand>
        <name>Zn(2+)</name>
        <dbReference type="ChEBI" id="CHEBI:29105"/>
        <note>catalytic</note>
    </ligand>
</feature>
<dbReference type="InterPro" id="IPR042097">
    <property type="entry name" value="Aminopeptidase_N-like_N_sf"/>
</dbReference>
<dbReference type="InterPro" id="IPR050344">
    <property type="entry name" value="Peptidase_M1_aminopeptidases"/>
</dbReference>
<evidence type="ECO:0000256" key="1">
    <source>
        <dbReference type="ARBA" id="ARBA00004609"/>
    </source>
</evidence>
<feature type="signal peptide" evidence="14">
    <location>
        <begin position="1"/>
        <end position="20"/>
    </location>
</feature>
<feature type="binding site" evidence="12">
    <location>
        <position position="370"/>
    </location>
    <ligand>
        <name>Zn(2+)</name>
        <dbReference type="ChEBI" id="CHEBI:29105"/>
        <note>catalytic</note>
    </ligand>
</feature>
<dbReference type="InterPro" id="IPR045357">
    <property type="entry name" value="Aminopeptidase_N-like_N"/>
</dbReference>
<evidence type="ECO:0000313" key="17">
    <source>
        <dbReference type="EMBL" id="KRG01035.1"/>
    </source>
</evidence>
<dbReference type="PANTHER" id="PTHR11533">
    <property type="entry name" value="PROTEASE M1 ZINC METALLOPROTEASE"/>
    <property type="match status" value="1"/>
</dbReference>
<keyword evidence="4" id="KW-0472">Membrane</keyword>
<dbReference type="GO" id="GO:0005886">
    <property type="term" value="C:plasma membrane"/>
    <property type="evidence" value="ECO:0007669"/>
    <property type="project" value="UniProtKB-SubCell"/>
</dbReference>
<evidence type="ECO:0000256" key="10">
    <source>
        <dbReference type="ARBA" id="ARBA00023288"/>
    </source>
</evidence>
<dbReference type="PRINTS" id="PR00756">
    <property type="entry name" value="ALADIPTASE"/>
</dbReference>
<comment type="subcellular location">
    <subcellularLocation>
        <location evidence="1">Cell membrane</location>
        <topology evidence="1">Lipid-anchor</topology>
        <topology evidence="1">GPI-anchor</topology>
    </subcellularLocation>
</comment>
<dbReference type="SUPFAM" id="SSF55486">
    <property type="entry name" value="Metalloproteases ('zincins'), catalytic domain"/>
    <property type="match status" value="1"/>
</dbReference>
<keyword evidence="18" id="KW-1185">Reference proteome</keyword>
<feature type="chain" id="PRO_5006387251" evidence="14">
    <location>
        <begin position="21"/>
        <end position="523"/>
    </location>
</feature>
<dbReference type="InterPro" id="IPR001930">
    <property type="entry name" value="Peptidase_M1"/>
</dbReference>